<dbReference type="InterPro" id="IPR011990">
    <property type="entry name" value="TPR-like_helical_dom_sf"/>
</dbReference>
<dbReference type="InterPro" id="IPR050498">
    <property type="entry name" value="Ycf3"/>
</dbReference>
<evidence type="ECO:0000256" key="1">
    <source>
        <dbReference type="ARBA" id="ARBA00022737"/>
    </source>
</evidence>
<dbReference type="RefSeq" id="WP_147923127.1">
    <property type="nucleotide sequence ID" value="NZ_VRTY01000080.1"/>
</dbReference>
<sequence>MKKVLLTVLAAASMQVATAQNSAINSAVLNHKSGLLDKAQTEIDKAIVHKKTSESPKAWFYRGVIYQDMISSPIYSKQVTEETPTLVLEAFNKVKQLEGNGGEYTKQLPERMDLLYGQVLNQAVAFHNEQQWDDAIKKYDMASKISPTDTTSLMYAAYAATGKEDYKTAITYYDKLLGIGHKTEAVYKAKIQLMQASEASEAEVMKALEEGLAANPNSVFLMQEELKYYLAAGKGDEATQKLEKAIAADPNNASLYAVLGNVQERKKDLEGATKNYKKAVELDPNNFDAYYNLGVMEYNKASEFVNKAAKLDYAAYQKQGKQLEAQAKKHFEAAAPYFEAAHKAQPDDINTMQNLFRVYTRLNRKADAERLSKMLGNNE</sequence>
<keyword evidence="2 3" id="KW-0802">TPR repeat</keyword>
<evidence type="ECO:0000313" key="6">
    <source>
        <dbReference type="Proteomes" id="UP000321926"/>
    </source>
</evidence>
<protein>
    <submittedName>
        <fullName evidence="5">Tetratricopeptide repeat protein</fullName>
    </submittedName>
</protein>
<dbReference type="PANTHER" id="PTHR44858">
    <property type="entry name" value="TETRATRICOPEPTIDE REPEAT PROTEIN 6"/>
    <property type="match status" value="1"/>
</dbReference>
<dbReference type="OrthoDB" id="739506at2"/>
<reference evidence="5 6" key="1">
    <citation type="submission" date="2019-08" db="EMBL/GenBank/DDBJ databases">
        <authorList>
            <person name="Shi S."/>
        </authorList>
    </citation>
    <scope>NUCLEOTIDE SEQUENCE [LARGE SCALE GENOMIC DNA]</scope>
    <source>
        <strain evidence="5 6">GY10130</strain>
    </source>
</reference>
<dbReference type="SUPFAM" id="SSF48452">
    <property type="entry name" value="TPR-like"/>
    <property type="match status" value="1"/>
</dbReference>
<dbReference type="SMART" id="SM00028">
    <property type="entry name" value="TPR"/>
    <property type="match status" value="4"/>
</dbReference>
<dbReference type="Pfam" id="PF13414">
    <property type="entry name" value="TPR_11"/>
    <property type="match status" value="1"/>
</dbReference>
<feature type="repeat" description="TPR" evidence="3">
    <location>
        <begin position="253"/>
        <end position="286"/>
    </location>
</feature>
<dbReference type="PANTHER" id="PTHR44858:SF1">
    <property type="entry name" value="UDP-N-ACETYLGLUCOSAMINE--PEPTIDE N-ACETYLGLUCOSAMINYLTRANSFERASE SPINDLY-RELATED"/>
    <property type="match status" value="1"/>
</dbReference>
<organism evidence="5 6">
    <name type="scientific">Pontibacter qinzhouensis</name>
    <dbReference type="NCBI Taxonomy" id="2603253"/>
    <lineage>
        <taxon>Bacteria</taxon>
        <taxon>Pseudomonadati</taxon>
        <taxon>Bacteroidota</taxon>
        <taxon>Cytophagia</taxon>
        <taxon>Cytophagales</taxon>
        <taxon>Hymenobacteraceae</taxon>
        <taxon>Pontibacter</taxon>
    </lineage>
</organism>
<dbReference type="InterPro" id="IPR019734">
    <property type="entry name" value="TPR_rpt"/>
</dbReference>
<dbReference type="PROSITE" id="PS50005">
    <property type="entry name" value="TPR"/>
    <property type="match status" value="1"/>
</dbReference>
<dbReference type="Gene3D" id="1.25.40.10">
    <property type="entry name" value="Tetratricopeptide repeat domain"/>
    <property type="match status" value="2"/>
</dbReference>
<evidence type="ECO:0000256" key="4">
    <source>
        <dbReference type="SAM" id="SignalP"/>
    </source>
</evidence>
<dbReference type="AlphaFoldDB" id="A0A5C8JHD6"/>
<feature type="chain" id="PRO_5023119777" evidence="4">
    <location>
        <begin position="20"/>
        <end position="379"/>
    </location>
</feature>
<evidence type="ECO:0000313" key="5">
    <source>
        <dbReference type="EMBL" id="TXK36413.1"/>
    </source>
</evidence>
<dbReference type="EMBL" id="VRTY01000080">
    <property type="protein sequence ID" value="TXK36413.1"/>
    <property type="molecule type" value="Genomic_DNA"/>
</dbReference>
<proteinExistence type="predicted"/>
<keyword evidence="6" id="KW-1185">Reference proteome</keyword>
<dbReference type="PROSITE" id="PS50293">
    <property type="entry name" value="TPR_REGION"/>
    <property type="match status" value="1"/>
</dbReference>
<gene>
    <name evidence="5" type="ORF">FVR03_17830</name>
</gene>
<evidence type="ECO:0000256" key="3">
    <source>
        <dbReference type="PROSITE-ProRule" id="PRU00339"/>
    </source>
</evidence>
<accession>A0A5C8JHD6</accession>
<dbReference type="Proteomes" id="UP000321926">
    <property type="component" value="Unassembled WGS sequence"/>
</dbReference>
<feature type="signal peptide" evidence="4">
    <location>
        <begin position="1"/>
        <end position="19"/>
    </location>
</feature>
<comment type="caution">
    <text evidence="5">The sequence shown here is derived from an EMBL/GenBank/DDBJ whole genome shotgun (WGS) entry which is preliminary data.</text>
</comment>
<keyword evidence="4" id="KW-0732">Signal</keyword>
<evidence type="ECO:0000256" key="2">
    <source>
        <dbReference type="ARBA" id="ARBA00022803"/>
    </source>
</evidence>
<name>A0A5C8JHD6_9BACT</name>
<keyword evidence="1" id="KW-0677">Repeat</keyword>